<evidence type="ECO:0000313" key="1">
    <source>
        <dbReference type="EMBL" id="KRV49280.1"/>
    </source>
</evidence>
<evidence type="ECO:0000313" key="2">
    <source>
        <dbReference type="Proteomes" id="UP000050867"/>
    </source>
</evidence>
<proteinExistence type="predicted"/>
<comment type="caution">
    <text evidence="1">The sequence shown here is derived from an EMBL/GenBank/DDBJ whole genome shotgun (WGS) entry which is preliminary data.</text>
</comment>
<dbReference type="Proteomes" id="UP000050867">
    <property type="component" value="Unassembled WGS sequence"/>
</dbReference>
<dbReference type="EMBL" id="LLZU01000013">
    <property type="protein sequence ID" value="KRV49280.1"/>
    <property type="molecule type" value="Genomic_DNA"/>
</dbReference>
<dbReference type="AlphaFoldDB" id="A0A0T6LTE1"/>
<reference evidence="1 2" key="1">
    <citation type="submission" date="2015-10" db="EMBL/GenBank/DDBJ databases">
        <title>Draft genome sequence of pyrrolomycin-producing Streptomyces vitaminophilus.</title>
        <authorList>
            <person name="Graham D.E."/>
            <person name="Mahan K.M."/>
            <person name="Klingeman D.M."/>
            <person name="Hettich R.L."/>
            <person name="Parry R.J."/>
        </authorList>
    </citation>
    <scope>NUCLEOTIDE SEQUENCE [LARGE SCALE GENOMIC DNA]</scope>
    <source>
        <strain evidence="1 2">ATCC 31673</strain>
    </source>
</reference>
<dbReference type="eggNOG" id="COG1649">
    <property type="taxonomic scope" value="Bacteria"/>
</dbReference>
<dbReference type="STRING" id="76728.AQ490_03545"/>
<keyword evidence="2" id="KW-1185">Reference proteome</keyword>
<gene>
    <name evidence="1" type="ORF">AQ490_03545</name>
</gene>
<protein>
    <recommendedName>
        <fullName evidence="3">Alanine-rich protein</fullName>
    </recommendedName>
</protein>
<dbReference type="OrthoDB" id="8576080at2"/>
<sequence length="413" mass="43674">MRASAFLYPWDVIADPGAPRRLAESGVQQVTLASAYHSVRALTPRHPRHRVVTARHHAVYYPPDPARWAGRALRPHPQAWVPVRDAFDEAAGALAAAGLAVHSWVVLAHNSRLGAEHPRATVRNAYGDRYPWALCVGQPEVREYLVELAAEAAVRPGALGTELESCGWYGLGHLHAHDKIGGVPLGAAAQYLMSVCFCRHCRNGYHRLGVDPEELRRAVVGALEPLWAGAPEPAAGDRAGEWAAVGELLGRDLAAVTLAHRTAVAGEFQRTVVRAVRSAAPGGFRVLLHADPAPHRCGANAGVSAADVLAEADGLVLPCTDAADREAVLTAADVPARRAGTVLAANLVVVAGMGGRPDALAEAARQAATHGAGELRLYHAGLASDRDWAEVTRQLAALRRRPGGRPAPTGTAR</sequence>
<name>A0A0T6LTE1_WENVI</name>
<evidence type="ECO:0008006" key="3">
    <source>
        <dbReference type="Google" id="ProtNLM"/>
    </source>
</evidence>
<accession>A0A0T6LTE1</accession>
<organism evidence="1 2">
    <name type="scientific">Wenjunlia vitaminophila</name>
    <name type="common">Streptomyces vitaminophilus</name>
    <dbReference type="NCBI Taxonomy" id="76728"/>
    <lineage>
        <taxon>Bacteria</taxon>
        <taxon>Bacillati</taxon>
        <taxon>Actinomycetota</taxon>
        <taxon>Actinomycetes</taxon>
        <taxon>Kitasatosporales</taxon>
        <taxon>Streptomycetaceae</taxon>
        <taxon>Wenjunlia</taxon>
    </lineage>
</organism>
<dbReference type="RefSeq" id="WP_018384694.1">
    <property type="nucleotide sequence ID" value="NZ_LLZU01000013.1"/>
</dbReference>